<name>A0ABU7CGM0_9TELE</name>
<feature type="transmembrane region" description="Helical" evidence="1">
    <location>
        <begin position="57"/>
        <end position="81"/>
    </location>
</feature>
<dbReference type="Proteomes" id="UP001345963">
    <property type="component" value="Unassembled WGS sequence"/>
</dbReference>
<keyword evidence="1" id="KW-1133">Transmembrane helix</keyword>
<dbReference type="EMBL" id="JAHUTI010091476">
    <property type="protein sequence ID" value="MED6262083.1"/>
    <property type="molecule type" value="Genomic_DNA"/>
</dbReference>
<keyword evidence="3" id="KW-1185">Reference proteome</keyword>
<proteinExistence type="predicted"/>
<accession>A0ABU7CGM0</accession>
<reference evidence="2 3" key="1">
    <citation type="submission" date="2021-07" db="EMBL/GenBank/DDBJ databases">
        <authorList>
            <person name="Palmer J.M."/>
        </authorList>
    </citation>
    <scope>NUCLEOTIDE SEQUENCE [LARGE SCALE GENOMIC DNA]</scope>
    <source>
        <strain evidence="2 3">AT_MEX2019</strain>
        <tissue evidence="2">Muscle</tissue>
    </source>
</reference>
<evidence type="ECO:0000313" key="2">
    <source>
        <dbReference type="EMBL" id="MED6262083.1"/>
    </source>
</evidence>
<organism evidence="2 3">
    <name type="scientific">Ataeniobius toweri</name>
    <dbReference type="NCBI Taxonomy" id="208326"/>
    <lineage>
        <taxon>Eukaryota</taxon>
        <taxon>Metazoa</taxon>
        <taxon>Chordata</taxon>
        <taxon>Craniata</taxon>
        <taxon>Vertebrata</taxon>
        <taxon>Euteleostomi</taxon>
        <taxon>Actinopterygii</taxon>
        <taxon>Neopterygii</taxon>
        <taxon>Teleostei</taxon>
        <taxon>Neoteleostei</taxon>
        <taxon>Acanthomorphata</taxon>
        <taxon>Ovalentaria</taxon>
        <taxon>Atherinomorphae</taxon>
        <taxon>Cyprinodontiformes</taxon>
        <taxon>Goodeidae</taxon>
        <taxon>Ataeniobius</taxon>
    </lineage>
</organism>
<evidence type="ECO:0000313" key="3">
    <source>
        <dbReference type="Proteomes" id="UP001345963"/>
    </source>
</evidence>
<sequence length="103" mass="11456">MSVWLWAGEEDAELVSDLNLLKNVFSSLTLSKHPSILILLLLEAVIFFISDQTSLILFYWSLLSSVCSLPLMLSCFCILLTNSLFPSLKALFISCLAVLSGPW</sequence>
<comment type="caution">
    <text evidence="2">The sequence shown here is derived from an EMBL/GenBank/DDBJ whole genome shotgun (WGS) entry which is preliminary data.</text>
</comment>
<feature type="transmembrane region" description="Helical" evidence="1">
    <location>
        <begin position="33"/>
        <end position="50"/>
    </location>
</feature>
<keyword evidence="1" id="KW-0812">Transmembrane</keyword>
<keyword evidence="1" id="KW-0472">Membrane</keyword>
<gene>
    <name evidence="2" type="ORF">ATANTOWER_014195</name>
</gene>
<protein>
    <submittedName>
        <fullName evidence="2">Uncharacterized protein</fullName>
    </submittedName>
</protein>
<evidence type="ECO:0000256" key="1">
    <source>
        <dbReference type="SAM" id="Phobius"/>
    </source>
</evidence>